<dbReference type="Proteomes" id="UP000504724">
    <property type="component" value="Chromosome"/>
</dbReference>
<keyword evidence="8" id="KW-1185">Reference proteome</keyword>
<feature type="transmembrane region" description="Helical" evidence="5">
    <location>
        <begin position="67"/>
        <end position="83"/>
    </location>
</feature>
<feature type="transmembrane region" description="Helical" evidence="5">
    <location>
        <begin position="336"/>
        <end position="359"/>
    </location>
</feature>
<feature type="transmembrane region" description="Helical" evidence="5">
    <location>
        <begin position="29"/>
        <end position="55"/>
    </location>
</feature>
<reference evidence="7 8" key="1">
    <citation type="submission" date="2020-05" db="EMBL/GenBank/DDBJ databases">
        <title>Thiomicrorhabdus sediminis sp.nov. and Thiomicrorhabdus xiamenensis sp.nov., novel sulfur-oxidizing bacteria isolated from coastal sediment.</title>
        <authorList>
            <person name="Liu X."/>
        </authorList>
    </citation>
    <scope>NUCLEOTIDE SEQUENCE [LARGE SCALE GENOMIC DNA]</scope>
    <source>
        <strain evidence="7 8">G2</strain>
    </source>
</reference>
<feature type="transmembrane region" description="Helical" evidence="5">
    <location>
        <begin position="303"/>
        <end position="330"/>
    </location>
</feature>
<evidence type="ECO:0000313" key="7">
    <source>
        <dbReference type="EMBL" id="QKI89776.1"/>
    </source>
</evidence>
<organism evidence="7 8">
    <name type="scientific">Thiomicrorhabdus xiamenensis</name>
    <dbReference type="NCBI Taxonomy" id="2739063"/>
    <lineage>
        <taxon>Bacteria</taxon>
        <taxon>Pseudomonadati</taxon>
        <taxon>Pseudomonadota</taxon>
        <taxon>Gammaproteobacteria</taxon>
        <taxon>Thiotrichales</taxon>
        <taxon>Piscirickettsiaceae</taxon>
        <taxon>Thiomicrorhabdus</taxon>
    </lineage>
</organism>
<dbReference type="AlphaFoldDB" id="A0A7D4P5B2"/>
<dbReference type="PANTHER" id="PTHR37422:SF17">
    <property type="entry name" value="O-ANTIGEN LIGASE"/>
    <property type="match status" value="1"/>
</dbReference>
<feature type="transmembrane region" description="Helical" evidence="5">
    <location>
        <begin position="184"/>
        <end position="202"/>
    </location>
</feature>
<feature type="transmembrane region" description="Helical" evidence="5">
    <location>
        <begin position="119"/>
        <end position="138"/>
    </location>
</feature>
<comment type="subcellular location">
    <subcellularLocation>
        <location evidence="1">Membrane</location>
        <topology evidence="1">Multi-pass membrane protein</topology>
    </subcellularLocation>
</comment>
<keyword evidence="3 5" id="KW-1133">Transmembrane helix</keyword>
<sequence length="380" mass="43668">MKTLKGMSFFLALSLVSFASSYFLKIGNFYSMSFFITFVFFIFFTIFSLVFVFEVRNFRLSFMYEDLFPYFIFVVSWFWLLLTDVNKDSIFFLVQLTVYSVVPYFLIRAAMNNVFDKVFFFKMLSYASLLVLVIGIFHSLFVVGIEELLIRARLGGELINPVGLASIFFILIVFMTLGMVDTSFIKFTILFLSIILLLTLLYLTGSRASMLAALTFFLILLITSSKRMFLVGMLITVLVSFILFLLDVSALNERYSNPLESGSVLERVELYAIAIDMVSVKPFVGWGTYAYQNYTEGSYPHNLMLELFVSFGVLGLSFFILLVLLVLFRICTQKNIYLRIFLSSIFSVLLIKMFSFNLAQLKDVFILLSLYASSSRAFNN</sequence>
<dbReference type="Pfam" id="PF04932">
    <property type="entry name" value="Wzy_C"/>
    <property type="match status" value="1"/>
</dbReference>
<dbReference type="GO" id="GO:0016020">
    <property type="term" value="C:membrane"/>
    <property type="evidence" value="ECO:0007669"/>
    <property type="project" value="UniProtKB-SubCell"/>
</dbReference>
<dbReference type="InterPro" id="IPR007016">
    <property type="entry name" value="O-antigen_ligase-rel_domated"/>
</dbReference>
<proteinExistence type="predicted"/>
<evidence type="ECO:0000256" key="4">
    <source>
        <dbReference type="ARBA" id="ARBA00023136"/>
    </source>
</evidence>
<dbReference type="PANTHER" id="PTHR37422">
    <property type="entry name" value="TEICHURONIC ACID BIOSYNTHESIS PROTEIN TUAE"/>
    <property type="match status" value="1"/>
</dbReference>
<name>A0A7D4P5B2_9GAMM</name>
<dbReference type="InterPro" id="IPR051533">
    <property type="entry name" value="WaaL-like"/>
</dbReference>
<evidence type="ECO:0000256" key="5">
    <source>
        <dbReference type="SAM" id="Phobius"/>
    </source>
</evidence>
<dbReference type="GO" id="GO:0016874">
    <property type="term" value="F:ligase activity"/>
    <property type="evidence" value="ECO:0007669"/>
    <property type="project" value="UniProtKB-KW"/>
</dbReference>
<protein>
    <submittedName>
        <fullName evidence="7">O-antigen ligase family protein</fullName>
    </submittedName>
</protein>
<gene>
    <name evidence="7" type="ORF">HQN79_09420</name>
</gene>
<feature type="transmembrane region" description="Helical" evidence="5">
    <location>
        <begin position="89"/>
        <end position="107"/>
    </location>
</feature>
<accession>A0A7D4P5B2</accession>
<evidence type="ECO:0000256" key="2">
    <source>
        <dbReference type="ARBA" id="ARBA00022692"/>
    </source>
</evidence>
<keyword evidence="4 5" id="KW-0472">Membrane</keyword>
<evidence type="ECO:0000259" key="6">
    <source>
        <dbReference type="Pfam" id="PF04932"/>
    </source>
</evidence>
<feature type="domain" description="O-antigen ligase-related" evidence="6">
    <location>
        <begin position="193"/>
        <end position="320"/>
    </location>
</feature>
<keyword evidence="2 5" id="KW-0812">Transmembrane</keyword>
<feature type="transmembrane region" description="Helical" evidence="5">
    <location>
        <begin position="230"/>
        <end position="250"/>
    </location>
</feature>
<dbReference type="RefSeq" id="WP_173285899.1">
    <property type="nucleotide sequence ID" value="NZ_CP054020.1"/>
</dbReference>
<dbReference type="EMBL" id="CP054020">
    <property type="protein sequence ID" value="QKI89776.1"/>
    <property type="molecule type" value="Genomic_DNA"/>
</dbReference>
<evidence type="ECO:0000313" key="8">
    <source>
        <dbReference type="Proteomes" id="UP000504724"/>
    </source>
</evidence>
<feature type="transmembrane region" description="Helical" evidence="5">
    <location>
        <begin position="158"/>
        <end position="177"/>
    </location>
</feature>
<evidence type="ECO:0000256" key="3">
    <source>
        <dbReference type="ARBA" id="ARBA00022989"/>
    </source>
</evidence>
<evidence type="ECO:0000256" key="1">
    <source>
        <dbReference type="ARBA" id="ARBA00004141"/>
    </source>
</evidence>
<dbReference type="KEGG" id="txa:HQN79_09420"/>
<keyword evidence="7" id="KW-0436">Ligase</keyword>